<accession>A0ABT3D0I7</accession>
<comment type="caution">
    <text evidence="2">The sequence shown here is derived from an EMBL/GenBank/DDBJ whole genome shotgun (WGS) entry which is preliminary data.</text>
</comment>
<gene>
    <name evidence="2" type="ORF">N7U62_21895</name>
</gene>
<reference evidence="2 3" key="1">
    <citation type="submission" date="2022-10" db="EMBL/GenBank/DDBJ databases">
        <title>Comparative genomics and taxonomic characterization of three novel marine species of genus Reichenbachiella exhibiting antioxidant and polysaccharide degradation activities.</title>
        <authorList>
            <person name="Muhammad N."/>
            <person name="Lee Y.-J."/>
            <person name="Ko J."/>
            <person name="Kim S.-G."/>
        </authorList>
    </citation>
    <scope>NUCLEOTIDE SEQUENCE [LARGE SCALE GENOMIC DNA]</scope>
    <source>
        <strain evidence="2 3">ABR2-5</strain>
    </source>
</reference>
<dbReference type="RefSeq" id="WP_264140255.1">
    <property type="nucleotide sequence ID" value="NZ_JAOYOD010000001.1"/>
</dbReference>
<feature type="chain" id="PRO_5045916964" evidence="1">
    <location>
        <begin position="24"/>
        <end position="165"/>
    </location>
</feature>
<dbReference type="Pfam" id="PF13689">
    <property type="entry name" value="DUF4154"/>
    <property type="match status" value="1"/>
</dbReference>
<organism evidence="2 3">
    <name type="scientific">Reichenbachiella ulvae</name>
    <dbReference type="NCBI Taxonomy" id="2980104"/>
    <lineage>
        <taxon>Bacteria</taxon>
        <taxon>Pseudomonadati</taxon>
        <taxon>Bacteroidota</taxon>
        <taxon>Cytophagia</taxon>
        <taxon>Cytophagales</taxon>
        <taxon>Reichenbachiellaceae</taxon>
        <taxon>Reichenbachiella</taxon>
    </lineage>
</organism>
<dbReference type="Proteomes" id="UP001300692">
    <property type="component" value="Unassembled WGS sequence"/>
</dbReference>
<sequence>MKKTLIIITFLLSAVCVSQQAFAQESKFKALFIYKFSEYVQWPTNPGTLTVGIVGSTDVKEKLASFAATKGGIEVISINSASDAAKCHMLYVPSSEDKNLSLYTNFIAKKSILLVSDNSSKVGNGADIGFFLEGGKLRFKIDKQNIESKKMVPSSKLLALGESIN</sequence>
<keyword evidence="1" id="KW-0732">Signal</keyword>
<dbReference type="EMBL" id="JAOYOD010000001">
    <property type="protein sequence ID" value="MCV9389334.1"/>
    <property type="molecule type" value="Genomic_DNA"/>
</dbReference>
<name>A0ABT3D0I7_9BACT</name>
<evidence type="ECO:0000313" key="3">
    <source>
        <dbReference type="Proteomes" id="UP001300692"/>
    </source>
</evidence>
<feature type="signal peptide" evidence="1">
    <location>
        <begin position="1"/>
        <end position="23"/>
    </location>
</feature>
<evidence type="ECO:0000256" key="1">
    <source>
        <dbReference type="SAM" id="SignalP"/>
    </source>
</evidence>
<dbReference type="InterPro" id="IPR025293">
    <property type="entry name" value="YfiR/HmsC-like"/>
</dbReference>
<protein>
    <submittedName>
        <fullName evidence="2">YfiR family protein</fullName>
    </submittedName>
</protein>
<keyword evidence="3" id="KW-1185">Reference proteome</keyword>
<proteinExistence type="predicted"/>
<evidence type="ECO:0000313" key="2">
    <source>
        <dbReference type="EMBL" id="MCV9389334.1"/>
    </source>
</evidence>